<proteinExistence type="predicted"/>
<dbReference type="OrthoDB" id="1859224at2"/>
<dbReference type="SUPFAM" id="SSF47413">
    <property type="entry name" value="lambda repressor-like DNA-binding domains"/>
    <property type="match status" value="1"/>
</dbReference>
<gene>
    <name evidence="1" type="ORF">BBF96_03390</name>
</gene>
<protein>
    <recommendedName>
        <fullName evidence="3">HTH cro/C1-type domain-containing protein</fullName>
    </recommendedName>
</protein>
<organism evidence="1 2">
    <name type="scientific">Anoxybacter fermentans</name>
    <dbReference type="NCBI Taxonomy" id="1323375"/>
    <lineage>
        <taxon>Bacteria</taxon>
        <taxon>Bacillati</taxon>
        <taxon>Bacillota</taxon>
        <taxon>Clostridia</taxon>
        <taxon>Halanaerobiales</taxon>
        <taxon>Anoxybacter</taxon>
    </lineage>
</organism>
<sequence>MAKYGLNIEKIKTHMRDRRLGESQMAREIGIDYSYFYRILRGQRGLGIKALSGLIEYCEKNNLNWKDFVVGMEGSKC</sequence>
<dbReference type="RefSeq" id="WP_127015836.1">
    <property type="nucleotide sequence ID" value="NZ_CP016379.1"/>
</dbReference>
<dbReference type="KEGG" id="aft:BBF96_03390"/>
<dbReference type="AlphaFoldDB" id="A0A3S9SW58"/>
<evidence type="ECO:0008006" key="3">
    <source>
        <dbReference type="Google" id="ProtNLM"/>
    </source>
</evidence>
<reference evidence="1 2" key="1">
    <citation type="submission" date="2016-07" db="EMBL/GenBank/DDBJ databases">
        <title>Genome and transcriptome analysis of iron-reducing fermentative bacteria Anoxybacter fermentans.</title>
        <authorList>
            <person name="Zeng X."/>
            <person name="Shao Z."/>
        </authorList>
    </citation>
    <scope>NUCLEOTIDE SEQUENCE [LARGE SCALE GENOMIC DNA]</scope>
    <source>
        <strain evidence="1 2">DY22613</strain>
    </source>
</reference>
<keyword evidence="2" id="KW-1185">Reference proteome</keyword>
<dbReference type="CDD" id="cd00093">
    <property type="entry name" value="HTH_XRE"/>
    <property type="match status" value="1"/>
</dbReference>
<dbReference type="InterPro" id="IPR010982">
    <property type="entry name" value="Lambda_DNA-bd_dom_sf"/>
</dbReference>
<evidence type="ECO:0000313" key="2">
    <source>
        <dbReference type="Proteomes" id="UP000267250"/>
    </source>
</evidence>
<accession>A0A3S9SW58</accession>
<dbReference type="InterPro" id="IPR001387">
    <property type="entry name" value="Cro/C1-type_HTH"/>
</dbReference>
<dbReference type="Proteomes" id="UP000267250">
    <property type="component" value="Chromosome"/>
</dbReference>
<evidence type="ECO:0000313" key="1">
    <source>
        <dbReference type="EMBL" id="AZR72508.1"/>
    </source>
</evidence>
<dbReference type="EMBL" id="CP016379">
    <property type="protein sequence ID" value="AZR72508.1"/>
    <property type="molecule type" value="Genomic_DNA"/>
</dbReference>
<dbReference type="GO" id="GO:0003677">
    <property type="term" value="F:DNA binding"/>
    <property type="evidence" value="ECO:0007669"/>
    <property type="project" value="InterPro"/>
</dbReference>
<name>A0A3S9SW58_9FIRM</name>